<evidence type="ECO:0000313" key="3">
    <source>
        <dbReference type="Proteomes" id="UP001162131"/>
    </source>
</evidence>
<reference evidence="2" key="1">
    <citation type="submission" date="2021-09" db="EMBL/GenBank/DDBJ databases">
        <authorList>
            <consortium name="AG Swart"/>
            <person name="Singh M."/>
            <person name="Singh A."/>
            <person name="Seah K."/>
            <person name="Emmerich C."/>
        </authorList>
    </citation>
    <scope>NUCLEOTIDE SEQUENCE</scope>
    <source>
        <strain evidence="2">ATCC30299</strain>
    </source>
</reference>
<organism evidence="2 3">
    <name type="scientific">Blepharisma stoltei</name>
    <dbReference type="NCBI Taxonomy" id="1481888"/>
    <lineage>
        <taxon>Eukaryota</taxon>
        <taxon>Sar</taxon>
        <taxon>Alveolata</taxon>
        <taxon>Ciliophora</taxon>
        <taxon>Postciliodesmatophora</taxon>
        <taxon>Heterotrichea</taxon>
        <taxon>Heterotrichida</taxon>
        <taxon>Blepharismidae</taxon>
        <taxon>Blepharisma</taxon>
    </lineage>
</organism>
<evidence type="ECO:0000256" key="1">
    <source>
        <dbReference type="SAM" id="MobiDB-lite"/>
    </source>
</evidence>
<proteinExistence type="predicted"/>
<accession>A0AAU9IWH1</accession>
<dbReference type="Proteomes" id="UP001162131">
    <property type="component" value="Unassembled WGS sequence"/>
</dbReference>
<feature type="compositionally biased region" description="Basic and acidic residues" evidence="1">
    <location>
        <begin position="38"/>
        <end position="52"/>
    </location>
</feature>
<sequence length="200" mass="23429">MFKLDIASRRIIFIPKQPNTRASISSSSTEQSNTNRNIEYERNDAVDQKKRDEIESKFQKSSQKACYMFPRYKPKPFQKLPVIQLKSRRTESKNYEEVKSLCTIKNSSKVNFFERKPLSKSPISLARKELAKSELKTKISQNSSYINIAPIETFHKNDLNYYNLYKKNRINRQNSDHKSFSKLSEVDELNTSQITTKSNL</sequence>
<dbReference type="EMBL" id="CAJZBQ010000018">
    <property type="protein sequence ID" value="CAG9317413.1"/>
    <property type="molecule type" value="Genomic_DNA"/>
</dbReference>
<comment type="caution">
    <text evidence="2">The sequence shown here is derived from an EMBL/GenBank/DDBJ whole genome shotgun (WGS) entry which is preliminary data.</text>
</comment>
<feature type="compositionally biased region" description="Low complexity" evidence="1">
    <location>
        <begin position="19"/>
        <end position="35"/>
    </location>
</feature>
<dbReference type="AlphaFoldDB" id="A0AAU9IWH1"/>
<name>A0AAU9IWH1_9CILI</name>
<keyword evidence="3" id="KW-1185">Reference proteome</keyword>
<gene>
    <name evidence="2" type="ORF">BSTOLATCC_MIC18664</name>
</gene>
<protein>
    <recommendedName>
        <fullName evidence="4">TPX2 central domain-containing protein</fullName>
    </recommendedName>
</protein>
<evidence type="ECO:0000313" key="2">
    <source>
        <dbReference type="EMBL" id="CAG9317413.1"/>
    </source>
</evidence>
<feature type="region of interest" description="Disordered" evidence="1">
    <location>
        <begin position="19"/>
        <end position="52"/>
    </location>
</feature>
<evidence type="ECO:0008006" key="4">
    <source>
        <dbReference type="Google" id="ProtNLM"/>
    </source>
</evidence>